<dbReference type="PRINTS" id="PR01438">
    <property type="entry name" value="UNVRSLSTRESS"/>
</dbReference>
<evidence type="ECO:0000313" key="3">
    <source>
        <dbReference type="EMBL" id="RJG08180.1"/>
    </source>
</evidence>
<feature type="domain" description="UspA" evidence="2">
    <location>
        <begin position="3"/>
        <end position="145"/>
    </location>
</feature>
<sequence>MSYKTILVHVDESTHTPEQVRIAAEIAMRCDAHLIGMAATALPGAFYLPGALGEGVTLTAYLQYLRERADGALLVFEATAQKMGVASYDMRVIEDEAAAAISLHARCSDLVVVGQNDPDESLPAVRGDFPEYVVMNSGKPVLIIPYERQFEHVGKRVIIAWDGGIEAARAVAGAIPLLKSAEAVQVAAFSTRSGAATHGTQPGTELAHHLARHGIRVEIAHQTMTTGIANGEALLAHASDFNADLMVMGGYGHSRFREVLLGGVTQTVLDSMRIPTLMSH</sequence>
<keyword evidence="4" id="KW-1185">Reference proteome</keyword>
<dbReference type="Pfam" id="PF00582">
    <property type="entry name" value="Usp"/>
    <property type="match status" value="2"/>
</dbReference>
<protein>
    <submittedName>
        <fullName evidence="3">Universal stress protein</fullName>
    </submittedName>
</protein>
<dbReference type="Proteomes" id="UP000285190">
    <property type="component" value="Unassembled WGS sequence"/>
</dbReference>
<dbReference type="InterPro" id="IPR006016">
    <property type="entry name" value="UspA"/>
</dbReference>
<reference evidence="3 4" key="1">
    <citation type="submission" date="2018-09" db="EMBL/GenBank/DDBJ databases">
        <authorList>
            <person name="Zhu H."/>
        </authorList>
    </citation>
    <scope>NUCLEOTIDE SEQUENCE [LARGE SCALE GENOMIC DNA]</scope>
    <source>
        <strain evidence="3 4">K2R10-39</strain>
    </source>
</reference>
<dbReference type="CDD" id="cd00293">
    <property type="entry name" value="USP-like"/>
    <property type="match status" value="1"/>
</dbReference>
<dbReference type="AlphaFoldDB" id="A0A418X6W2"/>
<dbReference type="EMBL" id="QYUN01000002">
    <property type="protein sequence ID" value="RJG08180.1"/>
    <property type="molecule type" value="Genomic_DNA"/>
</dbReference>
<feature type="domain" description="UspA" evidence="2">
    <location>
        <begin position="155"/>
        <end position="278"/>
    </location>
</feature>
<comment type="caution">
    <text evidence="3">The sequence shown here is derived from an EMBL/GenBank/DDBJ whole genome shotgun (WGS) entry which is preliminary data.</text>
</comment>
<dbReference type="PANTHER" id="PTHR46268">
    <property type="entry name" value="STRESS RESPONSE PROTEIN NHAX"/>
    <property type="match status" value="1"/>
</dbReference>
<evidence type="ECO:0000259" key="2">
    <source>
        <dbReference type="Pfam" id="PF00582"/>
    </source>
</evidence>
<organism evidence="3 4">
    <name type="scientific">Noviherbaspirillum cavernae</name>
    <dbReference type="NCBI Taxonomy" id="2320862"/>
    <lineage>
        <taxon>Bacteria</taxon>
        <taxon>Pseudomonadati</taxon>
        <taxon>Pseudomonadota</taxon>
        <taxon>Betaproteobacteria</taxon>
        <taxon>Burkholderiales</taxon>
        <taxon>Oxalobacteraceae</taxon>
        <taxon>Noviherbaspirillum</taxon>
    </lineage>
</organism>
<dbReference type="Gene3D" id="3.40.50.12370">
    <property type="match status" value="1"/>
</dbReference>
<dbReference type="OrthoDB" id="9804721at2"/>
<accession>A0A418X6W2</accession>
<evidence type="ECO:0000256" key="1">
    <source>
        <dbReference type="ARBA" id="ARBA00008791"/>
    </source>
</evidence>
<dbReference type="InterPro" id="IPR006015">
    <property type="entry name" value="Universal_stress_UspA"/>
</dbReference>
<comment type="similarity">
    <text evidence="1">Belongs to the universal stress protein A family.</text>
</comment>
<proteinExistence type="inferred from homology"/>
<dbReference type="PANTHER" id="PTHR46268:SF15">
    <property type="entry name" value="UNIVERSAL STRESS PROTEIN HP_0031"/>
    <property type="match status" value="1"/>
</dbReference>
<evidence type="ECO:0000313" key="4">
    <source>
        <dbReference type="Proteomes" id="UP000285190"/>
    </source>
</evidence>
<dbReference type="RefSeq" id="WP_119742335.1">
    <property type="nucleotide sequence ID" value="NZ_QYUN01000002.1"/>
</dbReference>
<name>A0A418X6W2_9BURK</name>
<gene>
    <name evidence="3" type="ORF">D3870_18185</name>
</gene>
<dbReference type="SUPFAM" id="SSF52402">
    <property type="entry name" value="Adenine nucleotide alpha hydrolases-like"/>
    <property type="match status" value="2"/>
</dbReference>